<protein>
    <submittedName>
        <fullName evidence="2">Uncharacterized protein</fullName>
    </submittedName>
</protein>
<sequence>MSWGPERGLERRFPTPDKSSFPWHCASPPTPGSPRGYPRRPDSLPFCSAPRSGASSAGDPQTAVAQELVLSETDLGRISEFLPQRRPPGFRWALPARQAPRPDPAASPSPLFRLRRARQAAGLVRAWLYLANHGTISGCFFVATQLDAHFLNDLHMRGGDDCLPRAPSVALSSLNLHPPNPQTRKPVQPALSACPLRPPASDR</sequence>
<evidence type="ECO:0000256" key="1">
    <source>
        <dbReference type="SAM" id="MobiDB-lite"/>
    </source>
</evidence>
<accession>A0ABN8Z1J0</accession>
<reference evidence="2" key="1">
    <citation type="submission" date="2023-04" db="EMBL/GenBank/DDBJ databases">
        <authorList>
            <consortium name="ELIXIR-Norway"/>
        </authorList>
    </citation>
    <scope>NUCLEOTIDE SEQUENCE [LARGE SCALE GENOMIC DNA]</scope>
</reference>
<feature type="region of interest" description="Disordered" evidence="1">
    <location>
        <begin position="176"/>
        <end position="203"/>
    </location>
</feature>
<name>A0ABN8Z1J0_RANTA</name>
<proteinExistence type="predicted"/>
<organism evidence="2 3">
    <name type="scientific">Rangifer tarandus platyrhynchus</name>
    <name type="common">Svalbard reindeer</name>
    <dbReference type="NCBI Taxonomy" id="3082113"/>
    <lineage>
        <taxon>Eukaryota</taxon>
        <taxon>Metazoa</taxon>
        <taxon>Chordata</taxon>
        <taxon>Craniata</taxon>
        <taxon>Vertebrata</taxon>
        <taxon>Euteleostomi</taxon>
        <taxon>Mammalia</taxon>
        <taxon>Eutheria</taxon>
        <taxon>Laurasiatheria</taxon>
        <taxon>Artiodactyla</taxon>
        <taxon>Ruminantia</taxon>
        <taxon>Pecora</taxon>
        <taxon>Cervidae</taxon>
        <taxon>Odocoileinae</taxon>
        <taxon>Rangifer</taxon>
    </lineage>
</organism>
<dbReference type="Proteomes" id="UP001176941">
    <property type="component" value="Chromosome 27"/>
</dbReference>
<evidence type="ECO:0000313" key="3">
    <source>
        <dbReference type="Proteomes" id="UP001176941"/>
    </source>
</evidence>
<dbReference type="EMBL" id="OX459963">
    <property type="protein sequence ID" value="CAI9167644.1"/>
    <property type="molecule type" value="Genomic_DNA"/>
</dbReference>
<gene>
    <name evidence="2" type="ORF">MRATA1EN1_LOCUS16606</name>
</gene>
<feature type="region of interest" description="Disordered" evidence="1">
    <location>
        <begin position="1"/>
        <end position="62"/>
    </location>
</feature>
<evidence type="ECO:0000313" key="2">
    <source>
        <dbReference type="EMBL" id="CAI9167644.1"/>
    </source>
</evidence>
<keyword evidence="3" id="KW-1185">Reference proteome</keyword>